<dbReference type="Pfam" id="PF07564">
    <property type="entry name" value="DUF1542"/>
    <property type="match status" value="37"/>
</dbReference>
<keyword evidence="3" id="KW-0732">Signal</keyword>
<dbReference type="EMBL" id="UHFS01000002">
    <property type="protein sequence ID" value="SUN74781.1"/>
    <property type="molecule type" value="Genomic_DNA"/>
</dbReference>
<feature type="compositionally biased region" description="Polar residues" evidence="6">
    <location>
        <begin position="1693"/>
        <end position="1703"/>
    </location>
</feature>
<feature type="domain" description="DUF1542" evidence="9">
    <location>
        <begin position="2168"/>
        <end position="2242"/>
    </location>
</feature>
<feature type="domain" description="DUF1542" evidence="9">
    <location>
        <begin position="1167"/>
        <end position="1242"/>
    </location>
</feature>
<evidence type="ECO:0000259" key="8">
    <source>
        <dbReference type="Pfam" id="PF04650"/>
    </source>
</evidence>
<feature type="compositionally biased region" description="Basic and acidic residues" evidence="6">
    <location>
        <begin position="172"/>
        <end position="190"/>
    </location>
</feature>
<feature type="compositionally biased region" description="Basic and acidic residues" evidence="6">
    <location>
        <begin position="1888"/>
        <end position="1899"/>
    </location>
</feature>
<feature type="coiled-coil region" evidence="5">
    <location>
        <begin position="2484"/>
        <end position="2537"/>
    </location>
</feature>
<feature type="domain" description="Gram-positive cocci surface proteins LPxTG" evidence="7">
    <location>
        <begin position="3622"/>
        <end position="3658"/>
    </location>
</feature>
<feature type="region of interest" description="Disordered" evidence="6">
    <location>
        <begin position="2110"/>
        <end position="2129"/>
    </location>
</feature>
<feature type="domain" description="DUF1542" evidence="9">
    <location>
        <begin position="2784"/>
        <end position="2859"/>
    </location>
</feature>
<feature type="coiled-coil region" evidence="5">
    <location>
        <begin position="1271"/>
        <end position="1298"/>
    </location>
</feature>
<feature type="coiled-coil region" evidence="5">
    <location>
        <begin position="1945"/>
        <end position="1991"/>
    </location>
</feature>
<feature type="domain" description="DUF1542" evidence="9">
    <location>
        <begin position="2553"/>
        <end position="2628"/>
    </location>
</feature>
<feature type="compositionally biased region" description="Basic and acidic residues" evidence="6">
    <location>
        <begin position="2628"/>
        <end position="2642"/>
    </location>
</feature>
<feature type="domain" description="DUF1542" evidence="9">
    <location>
        <begin position="2322"/>
        <end position="2397"/>
    </location>
</feature>
<feature type="compositionally biased region" description="Basic and acidic residues" evidence="6">
    <location>
        <begin position="70"/>
        <end position="87"/>
    </location>
</feature>
<evidence type="ECO:0000313" key="11">
    <source>
        <dbReference type="Proteomes" id="UP000255482"/>
    </source>
</evidence>
<dbReference type="InterPro" id="IPR019931">
    <property type="entry name" value="LPXTG_anchor"/>
</dbReference>
<feature type="region of interest" description="Disordered" evidence="6">
    <location>
        <begin position="2621"/>
        <end position="2642"/>
    </location>
</feature>
<feature type="coiled-coil region" evidence="5">
    <location>
        <begin position="1483"/>
        <end position="1529"/>
    </location>
</feature>
<feature type="domain" description="DUF1542" evidence="9">
    <location>
        <begin position="1475"/>
        <end position="1550"/>
    </location>
</feature>
<proteinExistence type="predicted"/>
<dbReference type="NCBIfam" id="TIGR01167">
    <property type="entry name" value="LPXTG_anchor"/>
    <property type="match status" value="1"/>
</dbReference>
<feature type="region of interest" description="Disordered" evidence="6">
    <location>
        <begin position="1650"/>
        <end position="1762"/>
    </location>
</feature>
<feature type="domain" description="DUF1542" evidence="9">
    <location>
        <begin position="1398"/>
        <end position="1473"/>
    </location>
</feature>
<feature type="coiled-coil region" evidence="5">
    <location>
        <begin position="1194"/>
        <end position="1221"/>
    </location>
</feature>
<feature type="region of interest" description="Disordered" evidence="6">
    <location>
        <begin position="1883"/>
        <end position="1906"/>
    </location>
</feature>
<feature type="domain" description="DUF1542" evidence="9">
    <location>
        <begin position="1860"/>
        <end position="1935"/>
    </location>
</feature>
<feature type="domain" description="DUF1542" evidence="9">
    <location>
        <begin position="1244"/>
        <end position="1319"/>
    </location>
</feature>
<feature type="compositionally biased region" description="Basic and acidic residues" evidence="6">
    <location>
        <begin position="1656"/>
        <end position="1672"/>
    </location>
</feature>
<feature type="compositionally biased region" description="Basic and acidic residues" evidence="6">
    <location>
        <begin position="1117"/>
        <end position="1128"/>
    </location>
</feature>
<feature type="domain" description="DUF1542" evidence="9">
    <location>
        <begin position="858"/>
        <end position="933"/>
    </location>
</feature>
<keyword evidence="5" id="KW-0175">Coiled coil</keyword>
<sequence length="3666" mass="380944">MKNKLSDKSLENQRKEKIMRFSIRKYSFGAASVAVAAFLMFLGNGAVAADQLKVTEESSSKVELAQSGGEKAENQSESKISEPKISKPELDKSQLANYIGEIEGKISSGAYANKTEESVASLAAELANAKATLANASSQEELTSAYQKLVATVNSKLRNKLVEKKEIVSTDTTEGKETVGIKADNTEKPSESNAIENTGANDPRNGSEIEKDTTFRAAVNQDPKVDFTFSIPDEKKIYIYNEEHFSLEIPVYSETGKIRYATIKKGSRQRFPNVAGTDNDLDVEFGFTARVINRAETAGVTSEASQANPAKIVITGRPNDILKKHRDYTKQENQTLNVGTRYIQVVDDQGRENLKKGDSIADPGYFYLVLKAQSKKYSLRSQPTDEKISVTSLTNPTAEDLQKIKDSIQLEYSTTNEDARFADKRGTLVEHPEDVIQSVNIVGNNIVVTFTDGSTKTKPVSEIVQKNVPPVVNLPYSNEANRNIYIYSGEETDLTFTATDESKIKDLKLRGPGDINYNNATSFGLAVGNIVDSAVTSGAGSVSEDKKTATIKMTGTTNLTAGKKWTSVIVAKDDNNGESAPFNGRINATTNPAERQKIEGYVEFVVKNQTTKYDIKTPEGTVSVVDPANVTADEFEKIKEKVKIEYSQTNDDANFTSKRGQAVDNQATRISTITKDANGNLVVTYKDGSTDTKPLSEFTSLNKQPAIDAVNKAAEDKIAEINANTNATAEEKAAAIEKVNADKAKALTAINDNSVTTKAALDNAKTSGTTAISNDNPVVTKKNTAKAAIDSALRAKEAAIDANDDLTTEEKNAAKADAQAKANAAKTAIDNATTNVAVDSAQTAGTTSVSSVMPTAVAKPAAKKAIEDALKAKVAQLDARNDLTTEEKEAAKADAQARATAAKNNIDTATTNSTVDNAKTTGVADVESVNPQASQKKTDAKNAVDEALKAKEAEIDANNDLTAEEKSKAKEDAKSKADVAKQAIDNATTNDAVTQAKNAGAISVDSVTPTPVAKPAAKQAIDDALKAKNDAIDANNDLTDEEKAKAKEDAKAKADAAKQAIDNATTNDAVEQAKNDGATSISSVTPTPTAKPAAKQAIDDALKAKNDAIDSNNDLTAEEKAKAKEDAKAKADAAKQAIDNATTNDAVTQAKNAGATSVDSVTPTPVVKPAAKQAIDDALKAKNDAIDSNNDLTAEEKAKAKEDAKAKADAAKQAIDNATTNDAVTQAKNAGATSVDSVTPTPVVKPAAKQAIDDALKAKNDAIDSNNDLTAEEKAKAKEDAKAKADAAKQAIDNATTNDAVTQAKNAGATSVDSVTPTPVVKPAAKQAIDDALKAKNDAIDANNDLTDEEKTAAKADAKAKSDAAKQAIDKATTNDAVTQAKNDGATSVDSVTPTPVAKPAAKKAIDDALKAKNDAIDANNDLTDEEKTAAKADAKAKSDAAKQAIDKATTNDAVTQAKNDGATSVDSVTPTPVAKPAAKKAIDDALKAKNDAIDANNDLTAEEKAKAKEDAKVKADAAKTAIDKATTNAAVEQAKADGATSVSLVTPTAQAKPAAKQAIDEALKAKEAAIDANNDLTAEEKTKAKEDAKAKADAAKQAIDQATTNASVEQAKNDGTTEVNNVNPTAQAKPAAKKAIDDALVDKIKEIEANNNLTDEEKAAAKQEAQAKADAAKQAIDNATTNDAVEKAKNDGVTSVSSVSPTAQAKPAAKQAIDDALKAKEAAIDANNDLTDEEKTAAKADAKAKADAAKQAIDNATTNDAVEKAKNDGVTSVSSVSPTAQAKPAAKQAIDDALKAKEAAIDANNDLTDEEKTAAKADAKAKADAAKTAIDNATTNDTVTQAKNDGATSVSSVTPTPTAKPAAKKAIEDALKAKEAAINANNDLTDEEKAKAKQEAQDKAAAAKQAIDNATTNAGVDQAKANGTTEVNNVNPTAVAKPAAKKAIDDALKAKNDAIDARDNLTAEEKIAAKEEAKAKADAAKTAIDNATTNDAVTQAKNDGAASVSSVTPTPVAKPAAKKAIDDALKAKNDAIDANNDLTDEEKTAAKADAKAKADAAKTAIDNATTNDAVEKAKNDGATSVDSVTPTPVAKPEAKKAVEDALKAKEAEIDARDDLTAEEKTAAKEEAKAKADAAKTAIDNATTNNAVTQAKNAGATSVSSVNPTAQAKPAAKKAIDDALKAKNDAIDVNNNLTAEEKTAAKADAKAKADAAKQAIDNATTNADVENAKTTGVADVNSLNPVAVKKPEAKKAVEEALKAKETEIDANNDLTAEEKLAAKEEAKAKADAAKKAIDGADTDIKVDVNSISGLSDVNSFSPEPVKKSEAKKAVDEALKAKEAEIDANNDLTAEEKLAAKEEAKAKADAAKKAIDEADTDIKVDVNSISGLSDVNSFSPEPVKKSEAKKAIDAALEKKIEEIDARDDLTTEEKTAAKAEVENKANEAKDAIDAADTDIKVDVNSVSGLSDVNSFSPEAAKKPAAKQAIDDALKAKEDAIDANDDLTAEEKTKAKAEAKAKADAAKEAIDNATTNAEVEQAKTAGTASVASVTPKPVAKPTAKQAIDDALKAKNDVIDSRTDLTDEEKAAAKSEAKAKANAAKAAIDNATTNAEVDRAKVTGITEVKAVDPQPEAKPEAKKAIDDTLKAKTDEIDSRTDLTDEEKAAAKADAKAKADAAKTAIDNATTNDAVTQAKNDGAASVASVNPTAQAKPAAKQAIDDALKAKTDAIDANNDLTAEEKAKAKEDAKAKADAAKQAIDNATTNDVVTQAKNDGAASIASVNPTAQAKPAAKQAIDDALKAKTDAIDANNDLTAEEKAKAKEDAKAKADAAKQAIDNATTNDVVTQAKNDGAASVASVTPAAVVKTAAKQSIDEALKAKNDEIDARTDLTDEEKAAAKSEAKAKADAVKATIDNATTNAEVEQAKVTGTTEVTSVNPEALTKSAAKQSIDEALKAKTDEIDARTDLTDEEKTAAKGDAKTKADAAKTAIDNATTNDAVTQVKNDGAASVASVTPAAVAKTEAKQAIDEALKAKSAEIDARTDLTDEEKTVAKLDAKAKADAAKATIDNAITNAEVEQAKVTGITEVKAVDPQPEAKTAAKQAIDDALKAKNDEIDARTDLTDEEKTAAKSEAKAKADAAKEVIDKATTNAEVDQAKSTGIAEVTSVNPGAVAKTEAKQAIDEALKAKNDEIDARTDLTDEEKAAAKSEAKAKADAAKEAIDKATTNAAVDQAKTNGTLEVTSVNPEAVAKTEAKQAIDDALKAKTAEIDARTDLTDEEKTAAKADAKAKADAAKSAIDKATTNAEVYQSKSTGITAVTSVNPEAVAKTEAKQAIDEALKSKTDEIDSRTDLTDEEKTAAKAEVKDKADAAKSAIDKATKNAEVDQSKATGITAVTSVNPEAVAKTEAKQSIDEALKAKTSEIDSRTDLTEEEKIGAKAEAKTKADAAKTAIDNATTNAEVEQAKVTGTREVNNVNPDAVAKSEAKKSIDEVLKAKTAEIDGRTDLTDEEKTAAKADAKAKADAAKAAIDKATTNATVDQAKSTGIEEVNSVNPIAQIRPAVGASAGVHVNSANPTSKEKPQEKQAIDQVLKTDEAKAKVKDSVASTISQLENENQQVATNQRVVARELPNTGTTESITAIVAATASAILGFGLIARRRKEDEEDKLENQ</sequence>
<feature type="domain" description="DUF1542" evidence="9">
    <location>
        <begin position="936"/>
        <end position="1011"/>
    </location>
</feature>
<feature type="domain" description="DUF1542" evidence="9">
    <location>
        <begin position="2938"/>
        <end position="3013"/>
    </location>
</feature>
<dbReference type="Gene3D" id="3.10.20.890">
    <property type="match status" value="2"/>
</dbReference>
<feature type="coiled-coil region" evidence="5">
    <location>
        <begin position="963"/>
        <end position="990"/>
    </location>
</feature>
<feature type="compositionally biased region" description="Polar residues" evidence="6">
    <location>
        <begin position="2078"/>
        <end position="2087"/>
    </location>
</feature>
<evidence type="ECO:0000256" key="6">
    <source>
        <dbReference type="SAM" id="MobiDB-lite"/>
    </source>
</evidence>
<feature type="region of interest" description="Disordered" evidence="6">
    <location>
        <begin position="1604"/>
        <end position="1633"/>
    </location>
</feature>
<feature type="domain" description="DUF1542" evidence="9">
    <location>
        <begin position="2399"/>
        <end position="2473"/>
    </location>
</feature>
<evidence type="ECO:0000259" key="9">
    <source>
        <dbReference type="Pfam" id="PF07564"/>
    </source>
</evidence>
<dbReference type="NCBIfam" id="TIGR01168">
    <property type="entry name" value="YSIRK_signal"/>
    <property type="match status" value="1"/>
</dbReference>
<dbReference type="RefSeq" id="WP_000791761.1">
    <property type="nucleotide sequence ID" value="NZ_CP046335.1"/>
</dbReference>
<feature type="domain" description="DUF1542" evidence="9">
    <location>
        <begin position="3015"/>
        <end position="3090"/>
    </location>
</feature>
<feature type="compositionally biased region" description="Polar residues" evidence="6">
    <location>
        <begin position="1458"/>
        <end position="1471"/>
    </location>
</feature>
<feature type="domain" description="DUF1542" evidence="9">
    <location>
        <begin position="3169"/>
        <end position="3244"/>
    </location>
</feature>
<feature type="domain" description="DUF1542" evidence="9">
    <location>
        <begin position="1629"/>
        <end position="1704"/>
    </location>
</feature>
<dbReference type="InterPro" id="IPR011439">
    <property type="entry name" value="DUF1542"/>
</dbReference>
<evidence type="ECO:0000313" key="10">
    <source>
        <dbReference type="EMBL" id="SUN74781.1"/>
    </source>
</evidence>
<feature type="domain" description="YSIRK Gram-positive signal peptide" evidence="8">
    <location>
        <begin position="16"/>
        <end position="41"/>
    </location>
</feature>
<feature type="domain" description="DUF1542" evidence="9">
    <location>
        <begin position="2707"/>
        <end position="2782"/>
    </location>
</feature>
<feature type="coiled-coil region" evidence="5">
    <location>
        <begin position="2811"/>
        <end position="2838"/>
    </location>
</feature>
<feature type="domain" description="DUF1542" evidence="9">
    <location>
        <begin position="1321"/>
        <end position="1396"/>
    </location>
</feature>
<feature type="domain" description="DUF1542" evidence="9">
    <location>
        <begin position="781"/>
        <end position="855"/>
    </location>
</feature>
<feature type="domain" description="DUF1542" evidence="9">
    <location>
        <begin position="3323"/>
        <end position="3398"/>
    </location>
</feature>
<feature type="region of interest" description="Disordered" evidence="6">
    <location>
        <begin position="1356"/>
        <end position="1401"/>
    </location>
</feature>
<feature type="domain" description="DUF1542" evidence="9">
    <location>
        <begin position="1013"/>
        <end position="1089"/>
    </location>
</feature>
<feature type="region of interest" description="Disordered" evidence="6">
    <location>
        <begin position="1108"/>
        <end position="1128"/>
    </location>
</feature>
<feature type="domain" description="DUF1542" evidence="9">
    <location>
        <begin position="3246"/>
        <end position="3321"/>
    </location>
</feature>
<feature type="coiled-coil region" evidence="5">
    <location>
        <begin position="874"/>
        <end position="912"/>
    </location>
</feature>
<feature type="coiled-coil region" evidence="5">
    <location>
        <begin position="2734"/>
        <end position="2761"/>
    </location>
</feature>
<evidence type="ECO:0000256" key="5">
    <source>
        <dbReference type="SAM" id="Coils"/>
    </source>
</evidence>
<dbReference type="Pfam" id="PF04650">
    <property type="entry name" value="YSIRK_signal"/>
    <property type="match status" value="1"/>
</dbReference>
<evidence type="ECO:0000256" key="4">
    <source>
        <dbReference type="ARBA" id="ARBA00023088"/>
    </source>
</evidence>
<gene>
    <name evidence="10" type="primary">ebh_2</name>
    <name evidence="10" type="ORF">NCTC12261_00751</name>
</gene>
<feature type="domain" description="DUF1542" evidence="9">
    <location>
        <begin position="3477"/>
        <end position="3552"/>
    </location>
</feature>
<feature type="domain" description="DUF1542" evidence="9">
    <location>
        <begin position="703"/>
        <end position="780"/>
    </location>
</feature>
<feature type="compositionally biased region" description="Basic and acidic residues" evidence="6">
    <location>
        <begin position="1713"/>
        <end position="1724"/>
    </location>
</feature>
<feature type="domain" description="DUF1542" evidence="9">
    <location>
        <begin position="1706"/>
        <end position="1781"/>
    </location>
</feature>
<evidence type="ECO:0000256" key="1">
    <source>
        <dbReference type="ARBA" id="ARBA00022512"/>
    </source>
</evidence>
<feature type="domain" description="DUF1542" evidence="9">
    <location>
        <begin position="2861"/>
        <end position="2935"/>
    </location>
</feature>
<keyword evidence="4" id="KW-0572">Peptidoglycan-anchor</keyword>
<feature type="domain" description="DUF1542" evidence="9">
    <location>
        <begin position="2245"/>
        <end position="2320"/>
    </location>
</feature>
<feature type="region of interest" description="Disordered" evidence="6">
    <location>
        <begin position="63"/>
        <end position="87"/>
    </location>
</feature>
<feature type="coiled-coil region" evidence="5">
    <location>
        <begin position="1406"/>
        <end position="1452"/>
    </location>
</feature>
<feature type="coiled-coil region" evidence="5">
    <location>
        <begin position="112"/>
        <end position="139"/>
    </location>
</feature>
<protein>
    <submittedName>
        <fullName evidence="10">Surface anchored protein</fullName>
    </submittedName>
</protein>
<feature type="coiled-coil region" evidence="5">
    <location>
        <begin position="2426"/>
        <end position="2453"/>
    </location>
</feature>
<name>A0AAX2L735_STRMT</name>
<feature type="coiled-coil region" evidence="5">
    <location>
        <begin position="1021"/>
        <end position="1067"/>
    </location>
</feature>
<feature type="compositionally biased region" description="Basic and acidic residues" evidence="6">
    <location>
        <begin position="1734"/>
        <end position="1749"/>
    </location>
</feature>
<feature type="coiled-coil region" evidence="5">
    <location>
        <begin position="2349"/>
        <end position="2376"/>
    </location>
</feature>
<dbReference type="Proteomes" id="UP000255482">
    <property type="component" value="Unassembled WGS sequence"/>
</dbReference>
<feature type="domain" description="DUF1542" evidence="9">
    <location>
        <begin position="3400"/>
        <end position="3475"/>
    </location>
</feature>
<evidence type="ECO:0000256" key="2">
    <source>
        <dbReference type="ARBA" id="ARBA00022525"/>
    </source>
</evidence>
<dbReference type="Pfam" id="PF00746">
    <property type="entry name" value="Gram_pos_anchor"/>
    <property type="match status" value="1"/>
</dbReference>
<feature type="coiled-coil region" evidence="5">
    <location>
        <begin position="1791"/>
        <end position="1837"/>
    </location>
</feature>
<feature type="coiled-coil region" evidence="5">
    <location>
        <begin position="2272"/>
        <end position="2299"/>
    </location>
</feature>
<organism evidence="10 11">
    <name type="scientific">Streptococcus mitis</name>
    <dbReference type="NCBI Taxonomy" id="28037"/>
    <lineage>
        <taxon>Bacteria</taxon>
        <taxon>Bacillati</taxon>
        <taxon>Bacillota</taxon>
        <taxon>Bacilli</taxon>
        <taxon>Lactobacillales</taxon>
        <taxon>Streptococcaceae</taxon>
        <taxon>Streptococcus</taxon>
        <taxon>Streptococcus mitis group</taxon>
    </lineage>
</organism>
<evidence type="ECO:0000259" key="7">
    <source>
        <dbReference type="Pfam" id="PF00746"/>
    </source>
</evidence>
<feature type="region of interest" description="Disordered" evidence="6">
    <location>
        <begin position="1458"/>
        <end position="1478"/>
    </location>
</feature>
<feature type="domain" description="DUF1542" evidence="9">
    <location>
        <begin position="1552"/>
        <end position="1627"/>
    </location>
</feature>
<feature type="coiled-coil region" evidence="5">
    <location>
        <begin position="2022"/>
        <end position="2068"/>
    </location>
</feature>
<feature type="domain" description="DUF1542" evidence="9">
    <location>
        <begin position="2630"/>
        <end position="2705"/>
    </location>
</feature>
<feature type="compositionally biased region" description="Polar residues" evidence="6">
    <location>
        <begin position="1605"/>
        <end position="1626"/>
    </location>
</feature>
<keyword evidence="1" id="KW-0134">Cell wall</keyword>
<feature type="compositionally biased region" description="Polar residues" evidence="6">
    <location>
        <begin position="1374"/>
        <end position="1394"/>
    </location>
</feature>
<feature type="domain" description="DUF1542" evidence="9">
    <location>
        <begin position="2476"/>
        <end position="2551"/>
    </location>
</feature>
<accession>A0AAX2L735</accession>
<feature type="domain" description="DUF1542" evidence="9">
    <location>
        <begin position="1937"/>
        <end position="2012"/>
    </location>
</feature>
<feature type="region of interest" description="Disordered" evidence="6">
    <location>
        <begin position="172"/>
        <end position="207"/>
    </location>
</feature>
<feature type="domain" description="DUF1542" evidence="9">
    <location>
        <begin position="2014"/>
        <end position="2089"/>
    </location>
</feature>
<keyword evidence="2" id="KW-0964">Secreted</keyword>
<comment type="caution">
    <text evidence="10">The sequence shown here is derived from an EMBL/GenBank/DDBJ whole genome shotgun (WGS) entry which is preliminary data.</text>
</comment>
<reference evidence="10 11" key="1">
    <citation type="submission" date="2018-06" db="EMBL/GenBank/DDBJ databases">
        <authorList>
            <consortium name="Pathogen Informatics"/>
            <person name="Doyle S."/>
        </authorList>
    </citation>
    <scope>NUCLEOTIDE SEQUENCE [LARGE SCALE GENOMIC DNA]</scope>
    <source>
        <strain evidence="10 11">NCTC12261</strain>
    </source>
</reference>
<feature type="region of interest" description="Disordered" evidence="6">
    <location>
        <begin position="2539"/>
        <end position="2558"/>
    </location>
</feature>
<dbReference type="InterPro" id="IPR005877">
    <property type="entry name" value="YSIRK_signal_dom"/>
</dbReference>
<feature type="compositionally biased region" description="Low complexity" evidence="6">
    <location>
        <begin position="1848"/>
        <end position="1862"/>
    </location>
</feature>
<feature type="domain" description="DUF1542" evidence="9">
    <location>
        <begin position="1783"/>
        <end position="1859"/>
    </location>
</feature>
<feature type="region of interest" description="Disordered" evidence="6">
    <location>
        <begin position="2069"/>
        <end position="2096"/>
    </location>
</feature>
<feature type="coiled-coil region" evidence="5">
    <location>
        <begin position="2195"/>
        <end position="2222"/>
    </location>
</feature>
<feature type="region of interest" description="Disordered" evidence="6">
    <location>
        <begin position="1838"/>
        <end position="1867"/>
    </location>
</feature>
<feature type="domain" description="DUF1542" evidence="9">
    <location>
        <begin position="1090"/>
        <end position="1165"/>
    </location>
</feature>
<feature type="domain" description="DUF1542" evidence="9">
    <location>
        <begin position="3092"/>
        <end position="3165"/>
    </location>
</feature>
<feature type="compositionally biased region" description="Polar residues" evidence="6">
    <location>
        <begin position="191"/>
        <end position="200"/>
    </location>
</feature>
<feature type="domain" description="DUF1542" evidence="9">
    <location>
        <begin position="2091"/>
        <end position="2166"/>
    </location>
</feature>
<evidence type="ECO:0000256" key="3">
    <source>
        <dbReference type="ARBA" id="ARBA00022729"/>
    </source>
</evidence>